<dbReference type="PANTHER" id="PTHR43270:SF12">
    <property type="entry name" value="SUCCINYL-DIAMINOPIMELATE DESUCCINYLASE"/>
    <property type="match status" value="1"/>
</dbReference>
<dbReference type="InterPro" id="IPR002933">
    <property type="entry name" value="Peptidase_M20"/>
</dbReference>
<dbReference type="AlphaFoldDB" id="A0A6B8VS00"/>
<evidence type="ECO:0000256" key="3">
    <source>
        <dbReference type="ARBA" id="ARBA00022801"/>
    </source>
</evidence>
<evidence type="ECO:0000259" key="4">
    <source>
        <dbReference type="Pfam" id="PF07687"/>
    </source>
</evidence>
<dbReference type="PANTHER" id="PTHR43270">
    <property type="entry name" value="BETA-ALA-HIS DIPEPTIDASE"/>
    <property type="match status" value="1"/>
</dbReference>
<dbReference type="EMBL" id="CP046455">
    <property type="protein sequence ID" value="QGU08352.1"/>
    <property type="molecule type" value="Genomic_DNA"/>
</dbReference>
<dbReference type="InterPro" id="IPR001261">
    <property type="entry name" value="ArgE/DapE_CS"/>
</dbReference>
<dbReference type="InterPro" id="IPR051458">
    <property type="entry name" value="Cyt/Met_Dipeptidase"/>
</dbReference>
<proteinExistence type="predicted"/>
<dbReference type="InterPro" id="IPR011650">
    <property type="entry name" value="Peptidase_M20_dimer"/>
</dbReference>
<keyword evidence="1" id="KW-0645">Protease</keyword>
<keyword evidence="6" id="KW-1185">Reference proteome</keyword>
<dbReference type="GO" id="GO:0046872">
    <property type="term" value="F:metal ion binding"/>
    <property type="evidence" value="ECO:0007669"/>
    <property type="project" value="UniProtKB-KW"/>
</dbReference>
<dbReference type="GO" id="GO:0008233">
    <property type="term" value="F:peptidase activity"/>
    <property type="evidence" value="ECO:0007669"/>
    <property type="project" value="UniProtKB-KW"/>
</dbReference>
<evidence type="ECO:0000313" key="5">
    <source>
        <dbReference type="EMBL" id="QGU08352.1"/>
    </source>
</evidence>
<dbReference type="Gene3D" id="3.40.630.10">
    <property type="entry name" value="Zn peptidases"/>
    <property type="match status" value="1"/>
</dbReference>
<dbReference type="Proteomes" id="UP000424462">
    <property type="component" value="Chromosome"/>
</dbReference>
<gene>
    <name evidence="5" type="primary">dapE3</name>
    <name evidence="5" type="ORF">COCCU_12260</name>
</gene>
<evidence type="ECO:0000256" key="1">
    <source>
        <dbReference type="ARBA" id="ARBA00022670"/>
    </source>
</evidence>
<dbReference type="Pfam" id="PF01546">
    <property type="entry name" value="Peptidase_M20"/>
    <property type="match status" value="1"/>
</dbReference>
<evidence type="ECO:0000313" key="6">
    <source>
        <dbReference type="Proteomes" id="UP000424462"/>
    </source>
</evidence>
<accession>A0A6B8VS00</accession>
<dbReference type="NCBIfam" id="NF005914">
    <property type="entry name" value="PRK07907.1"/>
    <property type="match status" value="1"/>
</dbReference>
<name>A0A6B8VS00_9CORY</name>
<dbReference type="RefSeq" id="WP_156231851.1">
    <property type="nucleotide sequence ID" value="NZ_CP046455.1"/>
</dbReference>
<keyword evidence="3 5" id="KW-0378">Hydrolase</keyword>
<dbReference type="GO" id="GO:0009014">
    <property type="term" value="F:succinyl-diaminopimelate desuccinylase activity"/>
    <property type="evidence" value="ECO:0007669"/>
    <property type="project" value="UniProtKB-EC"/>
</dbReference>
<protein>
    <submittedName>
        <fullName evidence="5">Putative succinyl-diaminopimelate desuccinylase</fullName>
        <ecNumber evidence="5">3.5.1.18</ecNumber>
    </submittedName>
</protein>
<dbReference type="KEGG" id="cok:COCCU_12260"/>
<dbReference type="GO" id="GO:0006508">
    <property type="term" value="P:proteolysis"/>
    <property type="evidence" value="ECO:0007669"/>
    <property type="project" value="UniProtKB-KW"/>
</dbReference>
<dbReference type="EC" id="3.5.1.18" evidence="5"/>
<dbReference type="Pfam" id="PF07687">
    <property type="entry name" value="M20_dimer"/>
    <property type="match status" value="1"/>
</dbReference>
<evidence type="ECO:0000256" key="2">
    <source>
        <dbReference type="ARBA" id="ARBA00022723"/>
    </source>
</evidence>
<reference evidence="5 6" key="1">
    <citation type="submission" date="2019-11" db="EMBL/GenBank/DDBJ databases">
        <title>Complete genome sequence of Corynebacterium kalinowskii 1959, a novel Corynebacterium species isolated from soil of a small paddock in Vilsendorf, Germany.</title>
        <authorList>
            <person name="Schaffert L."/>
            <person name="Ruwe M."/>
            <person name="Milse J."/>
            <person name="Hanuschka K."/>
            <person name="Ortseifen V."/>
            <person name="Droste J."/>
            <person name="Brandt D."/>
            <person name="Schlueter L."/>
            <person name="Kutter Y."/>
            <person name="Vinke S."/>
            <person name="Viehoefer P."/>
            <person name="Jacob L."/>
            <person name="Luebke N.-C."/>
            <person name="Schulte-Berndt E."/>
            <person name="Hain C."/>
            <person name="Linder M."/>
            <person name="Schmidt P."/>
            <person name="Wollenschlaeger L."/>
            <person name="Luttermann T."/>
            <person name="Thieme E."/>
            <person name="Hassa J."/>
            <person name="Haak M."/>
            <person name="Wittchen M."/>
            <person name="Mentz A."/>
            <person name="Persicke M."/>
            <person name="Busche T."/>
            <person name="Ruckert C."/>
        </authorList>
    </citation>
    <scope>NUCLEOTIDE SEQUENCE [LARGE SCALE GENOMIC DNA]</scope>
    <source>
        <strain evidence="5 6">2039</strain>
    </source>
</reference>
<keyword evidence="2" id="KW-0479">Metal-binding</keyword>
<organism evidence="5 6">
    <name type="scientific">Corynebacterium occultum</name>
    <dbReference type="NCBI Taxonomy" id="2675219"/>
    <lineage>
        <taxon>Bacteria</taxon>
        <taxon>Bacillati</taxon>
        <taxon>Actinomycetota</taxon>
        <taxon>Actinomycetes</taxon>
        <taxon>Mycobacteriales</taxon>
        <taxon>Corynebacteriaceae</taxon>
        <taxon>Corynebacterium</taxon>
    </lineage>
</organism>
<feature type="domain" description="Peptidase M20 dimerisation" evidence="4">
    <location>
        <begin position="204"/>
        <end position="354"/>
    </location>
</feature>
<sequence>MSTPTHLPLSAEIRTHALTQKEEVFRQLSELVAFDSVHGESGHEEDCRSAAAWVSQALTEAGLTVDEIVTADGSIALVGQRHISAEAPTVLLYSHYDVVLAGERTKWLSDPFTLTEREGRWYGRGSADCKGNLVMHLAALRTLEQFEETPRVNLKVLIEGSEEQGGEGLDKLIAERPELFAADAILIADTGNAAVGKPTLTTSLRGGAQVTVTLNTLRTPVHSGMFGGAAPDAVAALVRLLNTLRDERGRTVIDGVDTSTRWEGEPYDAETFRADAGVLGGVELMGDESDSPADFVWARPSVTITGFTSTPVAEAVNAVPATASARLNLRVGPGTSAADTAAKLAEHLRHNTPWGALVEVEVADVNEPFSADTSSPALSLLGKALASAYGAEQTGTVGSGGSIPLCTALQQAHPEAEIALFGVEEPQSTIHSPNESVDPSEILHIAAAEALFLLNYGDQN</sequence>
<dbReference type="Gene3D" id="3.30.70.360">
    <property type="match status" value="1"/>
</dbReference>
<dbReference type="PROSITE" id="PS00758">
    <property type="entry name" value="ARGE_DAPE_CPG2_1"/>
    <property type="match status" value="1"/>
</dbReference>
<dbReference type="SUPFAM" id="SSF53187">
    <property type="entry name" value="Zn-dependent exopeptidases"/>
    <property type="match status" value="1"/>
</dbReference>